<dbReference type="OrthoDB" id="3135635at2759"/>
<dbReference type="InterPro" id="IPR032675">
    <property type="entry name" value="LRR_dom_sf"/>
</dbReference>
<dbReference type="PROSITE" id="PS50181">
    <property type="entry name" value="FBOX"/>
    <property type="match status" value="1"/>
</dbReference>
<proteinExistence type="predicted"/>
<protein>
    <recommendedName>
        <fullName evidence="1">F-box domain-containing protein</fullName>
    </recommendedName>
</protein>
<dbReference type="EMBL" id="CAFZ01000107">
    <property type="protein sequence ID" value="CCA71141.1"/>
    <property type="molecule type" value="Genomic_DNA"/>
</dbReference>
<accession>G4TIJ7</accession>
<keyword evidence="3" id="KW-1185">Reference proteome</keyword>
<dbReference type="HOGENOM" id="CLU_633282_0_0_1"/>
<dbReference type="Gene3D" id="3.80.10.10">
    <property type="entry name" value="Ribonuclease Inhibitor"/>
    <property type="match status" value="1"/>
</dbReference>
<evidence type="ECO:0000313" key="2">
    <source>
        <dbReference type="EMBL" id="CCA71141.1"/>
    </source>
</evidence>
<dbReference type="SUPFAM" id="SSF81383">
    <property type="entry name" value="F-box domain"/>
    <property type="match status" value="1"/>
</dbReference>
<sequence>MHIVAKLQRLGYRRRIKRELRGVDQRLQLPAEILEQIISYLSCEDKETLSSLYCVSRTFRAIVAPVLYRRIDLIIDGSIIPKIGQLHRTLSSFSFISLTVELNVTLFSGLIDKSSGERIIRGTPIDQCRELETIAGKIVAGFPNLERLTINCELYSRHELTLGFLKHLSTRRLKALHVCCWGGTKDVNALQILAAPCMQTITSLRWSVPGDNGLDRAWEGATHLPNLTGISIDYPDTIIRNLYSQPVRRMCFPFFSLDVERLVWHHAGNITHLNIIWVQCEGSSWDQTRFLQDIAPHLKRIQFLGRLSIDKIPLRTCCYSTYKGPLWTWREDDLLRQLEAIESLGLTLQFLSIDVDIQPVSDSGLMLRIKALFPKLWMIIGNCRGLIRRDDSGNWISGDKIRFDSDGWQILEDKFETFLREIQLTTGEGTGLS</sequence>
<reference evidence="2 3" key="1">
    <citation type="journal article" date="2011" name="PLoS Pathog.">
        <title>Endophytic Life Strategies Decoded by Genome and Transcriptome Analyses of the Mutualistic Root Symbiont Piriformospora indica.</title>
        <authorList>
            <person name="Zuccaro A."/>
            <person name="Lahrmann U."/>
            <person name="Guldener U."/>
            <person name="Langen G."/>
            <person name="Pfiffi S."/>
            <person name="Biedenkopf D."/>
            <person name="Wong P."/>
            <person name="Samans B."/>
            <person name="Grimm C."/>
            <person name="Basiewicz M."/>
            <person name="Murat C."/>
            <person name="Martin F."/>
            <person name="Kogel K.H."/>
        </authorList>
    </citation>
    <scope>NUCLEOTIDE SEQUENCE [LARGE SCALE GENOMIC DNA]</scope>
    <source>
        <strain evidence="2 3">DSM 11827</strain>
    </source>
</reference>
<dbReference type="InParanoid" id="G4TIJ7"/>
<organism evidence="2 3">
    <name type="scientific">Serendipita indica (strain DSM 11827)</name>
    <name type="common">Root endophyte fungus</name>
    <name type="synonym">Piriformospora indica</name>
    <dbReference type="NCBI Taxonomy" id="1109443"/>
    <lineage>
        <taxon>Eukaryota</taxon>
        <taxon>Fungi</taxon>
        <taxon>Dikarya</taxon>
        <taxon>Basidiomycota</taxon>
        <taxon>Agaricomycotina</taxon>
        <taxon>Agaricomycetes</taxon>
        <taxon>Sebacinales</taxon>
        <taxon>Serendipitaceae</taxon>
        <taxon>Serendipita</taxon>
    </lineage>
</organism>
<name>G4TIJ7_SERID</name>
<comment type="caution">
    <text evidence="2">The sequence shown here is derived from an EMBL/GenBank/DDBJ whole genome shotgun (WGS) entry which is preliminary data.</text>
</comment>
<dbReference type="AlphaFoldDB" id="G4TIJ7"/>
<dbReference type="InterPro" id="IPR001810">
    <property type="entry name" value="F-box_dom"/>
</dbReference>
<evidence type="ECO:0000259" key="1">
    <source>
        <dbReference type="PROSITE" id="PS50181"/>
    </source>
</evidence>
<dbReference type="Pfam" id="PF12937">
    <property type="entry name" value="F-box-like"/>
    <property type="match status" value="1"/>
</dbReference>
<feature type="domain" description="F-box" evidence="1">
    <location>
        <begin position="23"/>
        <end position="71"/>
    </location>
</feature>
<evidence type="ECO:0000313" key="3">
    <source>
        <dbReference type="Proteomes" id="UP000007148"/>
    </source>
</evidence>
<dbReference type="Proteomes" id="UP000007148">
    <property type="component" value="Unassembled WGS sequence"/>
</dbReference>
<dbReference type="InterPro" id="IPR036047">
    <property type="entry name" value="F-box-like_dom_sf"/>
</dbReference>
<gene>
    <name evidence="2" type="ORF">PIIN_05076</name>
</gene>